<dbReference type="CDD" id="cd06464">
    <property type="entry name" value="ACD_sHsps-like"/>
    <property type="match status" value="1"/>
</dbReference>
<dbReference type="EMBL" id="CM017711">
    <property type="protein sequence ID" value="TYG46690.1"/>
    <property type="molecule type" value="Genomic_DNA"/>
</dbReference>
<dbReference type="SUPFAM" id="SSF49764">
    <property type="entry name" value="HSP20-like chaperones"/>
    <property type="match status" value="1"/>
</dbReference>
<keyword evidence="3" id="KW-1185">Reference proteome</keyword>
<dbReference type="InterPro" id="IPR008978">
    <property type="entry name" value="HSP20-like_chaperone"/>
</dbReference>
<dbReference type="AlphaFoldDB" id="A0A5D2AQI6"/>
<sequence length="162" mass="18625">MKNEGRSESLYDDFEPYCEWKKQNGASILDEVDILEIHLQAGFKKEDVKSEMRKDGMLYISGEHPMGKNQIKRFNKKIDVSKYEIKGIEAQFEGGKLQLRLPCTYPPITFLTIGMYPNYKALILRLSHKFVKGTTSSAMALALLLLLGVFMYKYLQCISIQN</sequence>
<proteinExistence type="predicted"/>
<reference evidence="2 3" key="1">
    <citation type="submission" date="2019-06" db="EMBL/GenBank/DDBJ databases">
        <title>WGS assembly of Gossypium darwinii.</title>
        <authorList>
            <person name="Chen Z.J."/>
            <person name="Sreedasyam A."/>
            <person name="Ando A."/>
            <person name="Song Q."/>
            <person name="De L."/>
            <person name="Hulse-Kemp A."/>
            <person name="Ding M."/>
            <person name="Ye W."/>
            <person name="Kirkbride R."/>
            <person name="Jenkins J."/>
            <person name="Plott C."/>
            <person name="Lovell J."/>
            <person name="Lin Y.-M."/>
            <person name="Vaughn R."/>
            <person name="Liu B."/>
            <person name="Li W."/>
            <person name="Simpson S."/>
            <person name="Scheffler B."/>
            <person name="Saski C."/>
            <person name="Grover C."/>
            <person name="Hu G."/>
            <person name="Conover J."/>
            <person name="Carlson J."/>
            <person name="Shu S."/>
            <person name="Boston L."/>
            <person name="Williams M."/>
            <person name="Peterson D."/>
            <person name="Mcgee K."/>
            <person name="Jones D."/>
            <person name="Wendel J."/>
            <person name="Stelly D."/>
            <person name="Grimwood J."/>
            <person name="Schmutz J."/>
        </authorList>
    </citation>
    <scope>NUCLEOTIDE SEQUENCE [LARGE SCALE GENOMIC DNA]</scope>
    <source>
        <strain evidence="2">1808015.09</strain>
    </source>
</reference>
<keyword evidence="1" id="KW-1133">Transmembrane helix</keyword>
<dbReference type="Proteomes" id="UP000323506">
    <property type="component" value="Chromosome D11"/>
</dbReference>
<organism evidence="2 3">
    <name type="scientific">Gossypium darwinii</name>
    <name type="common">Darwin's cotton</name>
    <name type="synonym">Gossypium barbadense var. darwinii</name>
    <dbReference type="NCBI Taxonomy" id="34276"/>
    <lineage>
        <taxon>Eukaryota</taxon>
        <taxon>Viridiplantae</taxon>
        <taxon>Streptophyta</taxon>
        <taxon>Embryophyta</taxon>
        <taxon>Tracheophyta</taxon>
        <taxon>Spermatophyta</taxon>
        <taxon>Magnoliopsida</taxon>
        <taxon>eudicotyledons</taxon>
        <taxon>Gunneridae</taxon>
        <taxon>Pentapetalae</taxon>
        <taxon>rosids</taxon>
        <taxon>malvids</taxon>
        <taxon>Malvales</taxon>
        <taxon>Malvaceae</taxon>
        <taxon>Malvoideae</taxon>
        <taxon>Gossypium</taxon>
    </lineage>
</organism>
<protein>
    <recommendedName>
        <fullName evidence="4">SHSP domain-containing protein</fullName>
    </recommendedName>
</protein>
<gene>
    <name evidence="2" type="ORF">ES288_D11G276700v1</name>
</gene>
<dbReference type="Gene3D" id="2.60.40.790">
    <property type="match status" value="1"/>
</dbReference>
<accession>A0A5D2AQI6</accession>
<evidence type="ECO:0008006" key="4">
    <source>
        <dbReference type="Google" id="ProtNLM"/>
    </source>
</evidence>
<evidence type="ECO:0000313" key="2">
    <source>
        <dbReference type="EMBL" id="TYG46690.1"/>
    </source>
</evidence>
<evidence type="ECO:0000256" key="1">
    <source>
        <dbReference type="SAM" id="Phobius"/>
    </source>
</evidence>
<evidence type="ECO:0000313" key="3">
    <source>
        <dbReference type="Proteomes" id="UP000323506"/>
    </source>
</evidence>
<feature type="transmembrane region" description="Helical" evidence="1">
    <location>
        <begin position="130"/>
        <end position="152"/>
    </location>
</feature>
<keyword evidence="1" id="KW-0812">Transmembrane</keyword>
<name>A0A5D2AQI6_GOSDA</name>
<keyword evidence="1" id="KW-0472">Membrane</keyword>